<keyword evidence="4" id="KW-1003">Cell membrane</keyword>
<evidence type="ECO:0000256" key="11">
    <source>
        <dbReference type="SAM" id="Phobius"/>
    </source>
</evidence>
<evidence type="ECO:0000256" key="4">
    <source>
        <dbReference type="ARBA" id="ARBA00022475"/>
    </source>
</evidence>
<dbReference type="Pfam" id="PF02653">
    <property type="entry name" value="BPD_transp_2"/>
    <property type="match status" value="1"/>
</dbReference>
<evidence type="ECO:0000256" key="8">
    <source>
        <dbReference type="ARBA" id="ARBA00023136"/>
    </source>
</evidence>
<name>A0ABU8VZM7_9BURK</name>
<dbReference type="RefSeq" id="WP_340364230.1">
    <property type="nucleotide sequence ID" value="NZ_JBBKZV010000007.1"/>
</dbReference>
<evidence type="ECO:0000256" key="5">
    <source>
        <dbReference type="ARBA" id="ARBA00022519"/>
    </source>
</evidence>
<comment type="caution">
    <text evidence="12">The sequence shown here is derived from an EMBL/GenBank/DDBJ whole genome shotgun (WGS) entry which is preliminary data.</text>
</comment>
<proteinExistence type="predicted"/>
<evidence type="ECO:0000256" key="9">
    <source>
        <dbReference type="ARBA" id="ARBA00025439"/>
    </source>
</evidence>
<organism evidence="12 13">
    <name type="scientific">Variovorax humicola</name>
    <dbReference type="NCBI Taxonomy" id="1769758"/>
    <lineage>
        <taxon>Bacteria</taxon>
        <taxon>Pseudomonadati</taxon>
        <taxon>Pseudomonadota</taxon>
        <taxon>Betaproteobacteria</taxon>
        <taxon>Burkholderiales</taxon>
        <taxon>Comamonadaceae</taxon>
        <taxon>Variovorax</taxon>
    </lineage>
</organism>
<dbReference type="CDD" id="cd06579">
    <property type="entry name" value="TM_PBP1_transp_AraH_like"/>
    <property type="match status" value="1"/>
</dbReference>
<comment type="subunit">
    <text evidence="2">The complex is composed of two ATP-binding proteins (LsrA), two transmembrane proteins (LsrC and LsrD) and a solute-binding protein (LsrB).</text>
</comment>
<comment type="subcellular location">
    <subcellularLocation>
        <location evidence="1">Cell membrane</location>
        <topology evidence="1">Multi-pass membrane protein</topology>
    </subcellularLocation>
</comment>
<dbReference type="Proteomes" id="UP001363010">
    <property type="component" value="Unassembled WGS sequence"/>
</dbReference>
<feature type="transmembrane region" description="Helical" evidence="11">
    <location>
        <begin position="126"/>
        <end position="146"/>
    </location>
</feature>
<sequence length="329" mass="33726">MPSRSDWRFHFREHFGAYAALAMFVVIFALYITKHQTGWTVPVLTTAANKGVLLAVVAMAQTLPVLTSGIDLSVGMVFVLANCLASHLVVGTPLQAAMGVVIVLGVGALCGFVNGAIIVVGRLQPIITTLATGTIYFGIALGLRPVPGGDVYAGLADALTGALPGGVPAMLGVLLAVVLLVWVPYRRSAVGRAALAIGSAEGAAYMSGVNIGRTKLVTYTLAGFLAAIGGLLLTFVTYSGEASSAIGGVYTLNSIAAVVIGGTSLAGGAGTAIGSVFGALVLRTIGDLLFVFDLEPLWQPLFQGVILLTAVSLGALQLLKVTNRLDLFK</sequence>
<keyword evidence="7 11" id="KW-1133">Transmembrane helix</keyword>
<evidence type="ECO:0000256" key="2">
    <source>
        <dbReference type="ARBA" id="ARBA00011262"/>
    </source>
</evidence>
<reference evidence="12 13" key="1">
    <citation type="submission" date="2024-03" db="EMBL/GenBank/DDBJ databases">
        <title>Novel species of the genus Variovorax.</title>
        <authorList>
            <person name="Liu Q."/>
            <person name="Xin Y.-H."/>
        </authorList>
    </citation>
    <scope>NUCLEOTIDE SEQUENCE [LARGE SCALE GENOMIC DNA]</scope>
    <source>
        <strain evidence="12 13">KACC 18501</strain>
    </source>
</reference>
<comment type="function">
    <text evidence="9">Part of the ABC transporter complex LsrABCD involved in autoinducer 2 (AI-2) import. Probably responsible for the translocation of the substrate across the membrane.</text>
</comment>
<evidence type="ECO:0000313" key="12">
    <source>
        <dbReference type="EMBL" id="MEJ8823187.1"/>
    </source>
</evidence>
<feature type="transmembrane region" description="Helical" evidence="11">
    <location>
        <begin position="298"/>
        <end position="319"/>
    </location>
</feature>
<keyword evidence="5" id="KW-0997">Cell inner membrane</keyword>
<accession>A0ABU8VZM7</accession>
<feature type="transmembrane region" description="Helical" evidence="11">
    <location>
        <begin position="15"/>
        <end position="33"/>
    </location>
</feature>
<keyword evidence="8 11" id="KW-0472">Membrane</keyword>
<evidence type="ECO:0000313" key="13">
    <source>
        <dbReference type="Proteomes" id="UP001363010"/>
    </source>
</evidence>
<gene>
    <name evidence="12" type="ORF">WKW80_14260</name>
</gene>
<dbReference type="PANTHER" id="PTHR32196:SF71">
    <property type="entry name" value="AUTOINDUCER 2 IMPORT SYSTEM PERMEASE PROTEIN LSRD"/>
    <property type="match status" value="1"/>
</dbReference>
<dbReference type="PANTHER" id="PTHR32196">
    <property type="entry name" value="ABC TRANSPORTER PERMEASE PROTEIN YPHD-RELATED-RELATED"/>
    <property type="match status" value="1"/>
</dbReference>
<protein>
    <recommendedName>
        <fullName evidence="10">Autoinducer 2 import system permease protein LsrD</fullName>
    </recommendedName>
</protein>
<keyword evidence="6 11" id="KW-0812">Transmembrane</keyword>
<evidence type="ECO:0000256" key="10">
    <source>
        <dbReference type="ARBA" id="ARBA00039381"/>
    </source>
</evidence>
<evidence type="ECO:0000256" key="3">
    <source>
        <dbReference type="ARBA" id="ARBA00022448"/>
    </source>
</evidence>
<keyword evidence="3" id="KW-0813">Transport</keyword>
<dbReference type="EMBL" id="JBBKZV010000007">
    <property type="protein sequence ID" value="MEJ8823187.1"/>
    <property type="molecule type" value="Genomic_DNA"/>
</dbReference>
<evidence type="ECO:0000256" key="1">
    <source>
        <dbReference type="ARBA" id="ARBA00004651"/>
    </source>
</evidence>
<feature type="transmembrane region" description="Helical" evidence="11">
    <location>
        <begin position="216"/>
        <end position="238"/>
    </location>
</feature>
<dbReference type="InterPro" id="IPR001851">
    <property type="entry name" value="ABC_transp_permease"/>
</dbReference>
<keyword evidence="13" id="KW-1185">Reference proteome</keyword>
<feature type="transmembrane region" description="Helical" evidence="11">
    <location>
        <begin position="96"/>
        <end position="119"/>
    </location>
</feature>
<evidence type="ECO:0000256" key="7">
    <source>
        <dbReference type="ARBA" id="ARBA00022989"/>
    </source>
</evidence>
<evidence type="ECO:0000256" key="6">
    <source>
        <dbReference type="ARBA" id="ARBA00022692"/>
    </source>
</evidence>
<feature type="transmembrane region" description="Helical" evidence="11">
    <location>
        <begin position="166"/>
        <end position="185"/>
    </location>
</feature>